<dbReference type="GO" id="GO:0051453">
    <property type="term" value="P:regulation of intracellular pH"/>
    <property type="evidence" value="ECO:0007669"/>
    <property type="project" value="TreeGrafter"/>
</dbReference>
<feature type="transmembrane region" description="Helical" evidence="10">
    <location>
        <begin position="364"/>
        <end position="383"/>
    </location>
</feature>
<comment type="function">
    <text evidence="10">Na(+)/H(+) antiporter that extrudes sodium in exchange for external protons.</text>
</comment>
<dbReference type="Pfam" id="PF00999">
    <property type="entry name" value="Na_H_Exchanger"/>
    <property type="match status" value="1"/>
</dbReference>
<keyword evidence="8 10" id="KW-0472">Membrane</keyword>
<feature type="domain" description="Cation/H+ exchanger transmembrane" evidence="11">
    <location>
        <begin position="14"/>
        <end position="411"/>
    </location>
</feature>
<dbReference type="Gene3D" id="6.10.140.1330">
    <property type="match status" value="1"/>
</dbReference>
<keyword evidence="10" id="KW-0050">Antiport</keyword>
<evidence type="ECO:0000256" key="6">
    <source>
        <dbReference type="ARBA" id="ARBA00023053"/>
    </source>
</evidence>
<name>A0A2T7BQC7_9BACT</name>
<evidence type="ECO:0000313" key="13">
    <source>
        <dbReference type="Proteomes" id="UP000244450"/>
    </source>
</evidence>
<feature type="transmembrane region" description="Helical" evidence="10">
    <location>
        <begin position="80"/>
        <end position="106"/>
    </location>
</feature>
<evidence type="ECO:0000256" key="3">
    <source>
        <dbReference type="ARBA" id="ARBA00022475"/>
    </source>
</evidence>
<dbReference type="InterPro" id="IPR006153">
    <property type="entry name" value="Cation/H_exchanger_TM"/>
</dbReference>
<dbReference type="NCBIfam" id="TIGR00831">
    <property type="entry name" value="a_cpa1"/>
    <property type="match status" value="1"/>
</dbReference>
<comment type="subcellular location">
    <subcellularLocation>
        <location evidence="1 10">Cell membrane</location>
        <topology evidence="1 10">Multi-pass membrane protein</topology>
    </subcellularLocation>
</comment>
<evidence type="ECO:0000256" key="7">
    <source>
        <dbReference type="ARBA" id="ARBA00023065"/>
    </source>
</evidence>
<reference evidence="12 13" key="1">
    <citation type="submission" date="2018-04" db="EMBL/GenBank/DDBJ databases">
        <title>Chitinophaga fuyangensis sp. nov., isolated from soil in a chemical factory.</title>
        <authorList>
            <person name="Chen K."/>
        </authorList>
    </citation>
    <scope>NUCLEOTIDE SEQUENCE [LARGE SCALE GENOMIC DNA]</scope>
    <source>
        <strain evidence="12 13">LY-1</strain>
    </source>
</reference>
<feature type="transmembrane region" description="Helical" evidence="10">
    <location>
        <begin position="269"/>
        <end position="286"/>
    </location>
</feature>
<feature type="transmembrane region" description="Helical" evidence="10">
    <location>
        <begin position="223"/>
        <end position="248"/>
    </location>
</feature>
<dbReference type="RefSeq" id="WP_108686512.1">
    <property type="nucleotide sequence ID" value="NZ_QCYK01000001.1"/>
</dbReference>
<dbReference type="EMBL" id="QCYK01000001">
    <property type="protein sequence ID" value="PUZ29875.1"/>
    <property type="molecule type" value="Genomic_DNA"/>
</dbReference>
<dbReference type="PANTHER" id="PTHR10110">
    <property type="entry name" value="SODIUM/HYDROGEN EXCHANGER"/>
    <property type="match status" value="1"/>
</dbReference>
<evidence type="ECO:0000259" key="11">
    <source>
        <dbReference type="Pfam" id="PF00999"/>
    </source>
</evidence>
<keyword evidence="7 10" id="KW-0406">Ion transport</keyword>
<dbReference type="GO" id="GO:0005886">
    <property type="term" value="C:plasma membrane"/>
    <property type="evidence" value="ECO:0007669"/>
    <property type="project" value="UniProtKB-SubCell"/>
</dbReference>
<evidence type="ECO:0000256" key="10">
    <source>
        <dbReference type="RuleBase" id="RU366002"/>
    </source>
</evidence>
<keyword evidence="4 10" id="KW-0812">Transmembrane</keyword>
<gene>
    <name evidence="12" type="ORF">DCC81_07840</name>
</gene>
<evidence type="ECO:0000256" key="1">
    <source>
        <dbReference type="ARBA" id="ARBA00004651"/>
    </source>
</evidence>
<dbReference type="GO" id="GO:0098719">
    <property type="term" value="P:sodium ion import across plasma membrane"/>
    <property type="evidence" value="ECO:0007669"/>
    <property type="project" value="TreeGrafter"/>
</dbReference>
<feature type="transmembrane region" description="Helical" evidence="10">
    <location>
        <begin position="32"/>
        <end position="60"/>
    </location>
</feature>
<dbReference type="OrthoDB" id="9809206at2"/>
<evidence type="ECO:0000256" key="4">
    <source>
        <dbReference type="ARBA" id="ARBA00022692"/>
    </source>
</evidence>
<dbReference type="PANTHER" id="PTHR10110:SF86">
    <property type="entry name" value="SODIUM_HYDROGEN EXCHANGER 7"/>
    <property type="match status" value="1"/>
</dbReference>
<dbReference type="InterPro" id="IPR018422">
    <property type="entry name" value="Cation/H_exchanger_CPA1"/>
</dbReference>
<feature type="transmembrane region" description="Helical" evidence="10">
    <location>
        <begin position="298"/>
        <end position="321"/>
    </location>
</feature>
<feature type="transmembrane region" description="Helical" evidence="10">
    <location>
        <begin position="159"/>
        <end position="176"/>
    </location>
</feature>
<keyword evidence="13" id="KW-1185">Reference proteome</keyword>
<keyword evidence="6 10" id="KW-0915">Sodium</keyword>
<keyword evidence="5 10" id="KW-1133">Transmembrane helix</keyword>
<keyword evidence="3 10" id="KW-1003">Cell membrane</keyword>
<dbReference type="AlphaFoldDB" id="A0A2T7BQC7"/>
<dbReference type="GO" id="GO:0015385">
    <property type="term" value="F:sodium:proton antiporter activity"/>
    <property type="evidence" value="ECO:0007669"/>
    <property type="project" value="InterPro"/>
</dbReference>
<evidence type="ECO:0000256" key="2">
    <source>
        <dbReference type="ARBA" id="ARBA00022448"/>
    </source>
</evidence>
<comment type="caution">
    <text evidence="12">The sequence shown here is derived from an EMBL/GenBank/DDBJ whole genome shotgun (WGS) entry which is preliminary data.</text>
</comment>
<proteinExistence type="inferred from homology"/>
<evidence type="ECO:0000256" key="5">
    <source>
        <dbReference type="ARBA" id="ARBA00022989"/>
    </source>
</evidence>
<keyword evidence="9 10" id="KW-0739">Sodium transport</keyword>
<sequence length="549" mass="61494">MQQFDAVILSLVVLVALSTLEGKVKFPFPILLVITGVFLGFIPQFPILMLDPDVVFLIFLPPLLFDAASRTSWHDFRKDILPISTLAIALVFFTTVILALTAHYFIPEFTWPLAFLLGAIVSPPDAVAATGITKGLGLNKRVVTIIEGESLVNDASALIGYRFALIAVNTGSFVLWQAGLQFILLVAGGILCGIATGYILVWMHKKITHNSITSTSLTLLTPFVSYILAERLHVSGVLAVVCTGLFIAWRSPKIFSYQTRIRSKSVWDTLIYILNGFIFLLIGQQLPDTLKELEAYSLLVLLAYGLLISVMVIVVRIMWVFATAFSYKLIWEDVKTGASMETQDESATTWKNVLIVAWTGTRGIVSMATALALPITLMGGAHLPHRSLILFLTSVVIFVTLVIQGMSLPLMIRILGIKPNLQSDNEEKELQKFVLQSMLYFIEHEFPIPLEESIKRQIKAAYEETLSQLQRKTREGKITQSTNLDEEPWLTVPVAPVLLAQLEISKFRRKLLLKLHKDSSYNYQSIRKLEQQLDRDDLNLNDDLKRDDE</sequence>
<dbReference type="InterPro" id="IPR004705">
    <property type="entry name" value="Cation/H_exchanger_CPA1_bac"/>
</dbReference>
<evidence type="ECO:0000313" key="12">
    <source>
        <dbReference type="EMBL" id="PUZ29875.1"/>
    </source>
</evidence>
<evidence type="ECO:0000256" key="9">
    <source>
        <dbReference type="ARBA" id="ARBA00023201"/>
    </source>
</evidence>
<accession>A0A2T7BQC7</accession>
<comment type="similarity">
    <text evidence="10">Belongs to the monovalent cation:proton antiporter 1 (CPA1) transporter (TC 2.A.36) family.</text>
</comment>
<keyword evidence="2 10" id="KW-0813">Transport</keyword>
<organism evidence="12 13">
    <name type="scientific">Chitinophaga parva</name>
    <dbReference type="NCBI Taxonomy" id="2169414"/>
    <lineage>
        <taxon>Bacteria</taxon>
        <taxon>Pseudomonadati</taxon>
        <taxon>Bacteroidota</taxon>
        <taxon>Chitinophagia</taxon>
        <taxon>Chitinophagales</taxon>
        <taxon>Chitinophagaceae</taxon>
        <taxon>Chitinophaga</taxon>
    </lineage>
</organism>
<feature type="transmembrane region" description="Helical" evidence="10">
    <location>
        <begin position="183"/>
        <end position="203"/>
    </location>
</feature>
<protein>
    <submittedName>
        <fullName evidence="12">Na+/H+ antiporter</fullName>
    </submittedName>
</protein>
<dbReference type="GO" id="GO:0015386">
    <property type="term" value="F:potassium:proton antiporter activity"/>
    <property type="evidence" value="ECO:0007669"/>
    <property type="project" value="TreeGrafter"/>
</dbReference>
<evidence type="ECO:0000256" key="8">
    <source>
        <dbReference type="ARBA" id="ARBA00023136"/>
    </source>
</evidence>
<dbReference type="Proteomes" id="UP000244450">
    <property type="component" value="Unassembled WGS sequence"/>
</dbReference>
<comment type="caution">
    <text evidence="10">Lacks conserved residue(s) required for the propagation of feature annotation.</text>
</comment>
<feature type="transmembrane region" description="Helical" evidence="10">
    <location>
        <begin position="389"/>
        <end position="412"/>
    </location>
</feature>